<comment type="similarity">
    <text evidence="2 12">Belongs to the peptidase M36 family.</text>
</comment>
<evidence type="ECO:0000256" key="6">
    <source>
        <dbReference type="ARBA" id="ARBA00022729"/>
    </source>
</evidence>
<name>A0A9P9JEV8_9HYPO</name>
<keyword evidence="3 12" id="KW-0964">Secreted</keyword>
<comment type="subcellular location">
    <subcellularLocation>
        <location evidence="1 12">Secreted</location>
    </subcellularLocation>
</comment>
<dbReference type="SUPFAM" id="SSF55486">
    <property type="entry name" value="Metalloproteases ('zincins'), catalytic domain"/>
    <property type="match status" value="1"/>
</dbReference>
<dbReference type="InterPro" id="IPR050371">
    <property type="entry name" value="Fungal_virulence_M36"/>
</dbReference>
<dbReference type="GO" id="GO:0006508">
    <property type="term" value="P:proteolysis"/>
    <property type="evidence" value="ECO:0007669"/>
    <property type="project" value="UniProtKB-KW"/>
</dbReference>
<dbReference type="Proteomes" id="UP000717696">
    <property type="component" value="Unassembled WGS sequence"/>
</dbReference>
<evidence type="ECO:0000256" key="2">
    <source>
        <dbReference type="ARBA" id="ARBA00006006"/>
    </source>
</evidence>
<dbReference type="GO" id="GO:0005576">
    <property type="term" value="C:extracellular region"/>
    <property type="evidence" value="ECO:0007669"/>
    <property type="project" value="UniProtKB-SubCell"/>
</dbReference>
<dbReference type="EMBL" id="JAGMUU010000003">
    <property type="protein sequence ID" value="KAH7157920.1"/>
    <property type="molecule type" value="Genomic_DNA"/>
</dbReference>
<dbReference type="PRINTS" id="PR00999">
    <property type="entry name" value="FUNGALYSIN"/>
</dbReference>
<keyword evidence="6" id="KW-0732">Signal</keyword>
<keyword evidence="9 12" id="KW-0482">Metalloprotease</keyword>
<evidence type="ECO:0000313" key="16">
    <source>
        <dbReference type="Proteomes" id="UP000717696"/>
    </source>
</evidence>
<dbReference type="InterPro" id="IPR027268">
    <property type="entry name" value="Peptidase_M4/M1_CTD_sf"/>
</dbReference>
<organism evidence="15 16">
    <name type="scientific">Dactylonectria estremocensis</name>
    <dbReference type="NCBI Taxonomy" id="1079267"/>
    <lineage>
        <taxon>Eukaryota</taxon>
        <taxon>Fungi</taxon>
        <taxon>Dikarya</taxon>
        <taxon>Ascomycota</taxon>
        <taxon>Pezizomycotina</taxon>
        <taxon>Sordariomycetes</taxon>
        <taxon>Hypocreomycetidae</taxon>
        <taxon>Hypocreales</taxon>
        <taxon>Nectriaceae</taxon>
        <taxon>Dactylonectria</taxon>
    </lineage>
</organism>
<feature type="domain" description="FTP" evidence="14">
    <location>
        <begin position="34"/>
        <end position="71"/>
    </location>
</feature>
<comment type="cofactor">
    <cofactor evidence="11">
        <name>Zn(2+)</name>
        <dbReference type="ChEBI" id="CHEBI:29105"/>
    </cofactor>
    <text evidence="11">Binds 1 zinc ion per subunit.</text>
</comment>
<evidence type="ECO:0000256" key="10">
    <source>
        <dbReference type="ARBA" id="ARBA00023145"/>
    </source>
</evidence>
<feature type="binding site" evidence="11">
    <location>
        <position position="204"/>
    </location>
    <ligand>
        <name>Zn(2+)</name>
        <dbReference type="ChEBI" id="CHEBI:29105"/>
        <note>catalytic</note>
    </ligand>
</feature>
<evidence type="ECO:0000256" key="3">
    <source>
        <dbReference type="ARBA" id="ARBA00022525"/>
    </source>
</evidence>
<keyword evidence="16" id="KW-1185">Reference proteome</keyword>
<dbReference type="InterPro" id="IPR011096">
    <property type="entry name" value="FTP_domain"/>
</dbReference>
<dbReference type="GO" id="GO:0004222">
    <property type="term" value="F:metalloendopeptidase activity"/>
    <property type="evidence" value="ECO:0007669"/>
    <property type="project" value="InterPro"/>
</dbReference>
<evidence type="ECO:0000256" key="13">
    <source>
        <dbReference type="SAM" id="MobiDB-lite"/>
    </source>
</evidence>
<keyword evidence="7 12" id="KW-0378">Hydrolase</keyword>
<feature type="binding site" evidence="11">
    <location>
        <position position="400"/>
    </location>
    <ligand>
        <name>Zn(2+)</name>
        <dbReference type="ChEBI" id="CHEBI:29105"/>
        <note>catalytic</note>
    </ligand>
</feature>
<dbReference type="GO" id="GO:0008270">
    <property type="term" value="F:zinc ion binding"/>
    <property type="evidence" value="ECO:0007669"/>
    <property type="project" value="InterPro"/>
</dbReference>
<evidence type="ECO:0000256" key="9">
    <source>
        <dbReference type="ARBA" id="ARBA00023049"/>
    </source>
</evidence>
<dbReference type="PANTHER" id="PTHR33478:SF1">
    <property type="entry name" value="EXTRACELLULAR METALLOPROTEINASE MEP"/>
    <property type="match status" value="1"/>
</dbReference>
<evidence type="ECO:0000313" key="15">
    <source>
        <dbReference type="EMBL" id="KAH7157920.1"/>
    </source>
</evidence>
<gene>
    <name evidence="15" type="ORF">B0J13DRAFT_581882</name>
</gene>
<evidence type="ECO:0000256" key="1">
    <source>
        <dbReference type="ARBA" id="ARBA00004613"/>
    </source>
</evidence>
<keyword evidence="10 12" id="KW-0865">Zymogen</keyword>
<evidence type="ECO:0000256" key="7">
    <source>
        <dbReference type="ARBA" id="ARBA00022801"/>
    </source>
</evidence>
<accession>A0A9P9JEV8</accession>
<dbReference type="AlphaFoldDB" id="A0A9P9JEV8"/>
<protein>
    <recommendedName>
        <fullName evidence="12">Extracellular metalloproteinase</fullName>
        <ecNumber evidence="12">3.4.24.-</ecNumber>
    </recommendedName>
    <alternativeName>
        <fullName evidence="12">Fungalysin</fullName>
    </alternativeName>
</protein>
<feature type="region of interest" description="Disordered" evidence="13">
    <location>
        <begin position="109"/>
        <end position="135"/>
    </location>
</feature>
<dbReference type="PANTHER" id="PTHR33478">
    <property type="entry name" value="EXTRACELLULAR METALLOPROTEINASE MEP"/>
    <property type="match status" value="1"/>
</dbReference>
<dbReference type="Pfam" id="PF07504">
    <property type="entry name" value="FTP"/>
    <property type="match status" value="1"/>
</dbReference>
<sequence length="600" mass="67567">MGDNFLETARNLIKAVVPGATFVCNGDFTNGTHGFTHVWFTQTWNDKKVPGQQFNVNMAPNGTVFSYGHSFDPKMKSASSLQRRSEQDPLEALNGIVKALSLPFDVKNAKAKHEPAPEGNELPMSDSEPEESDHQQGFDFWTFTGIKGETVPRITAQSVYVNKGKKGLVPAWEFETRFGSHYYLTHIEADTNTQILDSRDLVSDFSDFATFNVYNPSGGSRIVVENPWDVDASPWTWFGDARAPSFTTAGNNVIAHSHENRGPREEKEEKLFKSYSPESVKHDFNYHYDATIRKPQKYRDVSITQAFYTENKCHDLYYLLGFDEEAGNFQNTNNGKSRAGDGIVLDVQRTDLISNARSRIYPWPVQQCTNGEMIPVSSRLTGGKTTIDCFYDIESLGISEGWSDFMPIAIGVKPGDTRHKNVFMGVWLEDSPKGSREYPYSVDTSKNPLLFESLEEFDSRDDRYLIGSLWGTVLFEAMWNLIDKYGVTDNDKPKFRPSTEIPTDGKYLAMKLAIDAMRKRVFQSPCNPRMLQVRDAIIDADFELTGGENVCELWRAFSKRGLGVGAKHVPGPSKPSSSDWNGLQSFQETNGYTLTIIENE</sequence>
<evidence type="ECO:0000256" key="12">
    <source>
        <dbReference type="RuleBase" id="RU364017"/>
    </source>
</evidence>
<dbReference type="OrthoDB" id="3227768at2759"/>
<keyword evidence="5 11" id="KW-0479">Metal-binding</keyword>
<evidence type="ECO:0000256" key="8">
    <source>
        <dbReference type="ARBA" id="ARBA00022833"/>
    </source>
</evidence>
<proteinExistence type="inferred from homology"/>
<dbReference type="Gene3D" id="1.10.390.10">
    <property type="entry name" value="Neutral Protease Domain 2"/>
    <property type="match status" value="1"/>
</dbReference>
<dbReference type="EC" id="3.4.24.-" evidence="12"/>
<evidence type="ECO:0000256" key="5">
    <source>
        <dbReference type="ARBA" id="ARBA00022723"/>
    </source>
</evidence>
<evidence type="ECO:0000259" key="14">
    <source>
        <dbReference type="Pfam" id="PF07504"/>
    </source>
</evidence>
<reference evidence="15" key="1">
    <citation type="journal article" date="2021" name="Nat. Commun.">
        <title>Genetic determinants of endophytism in the Arabidopsis root mycobiome.</title>
        <authorList>
            <person name="Mesny F."/>
            <person name="Miyauchi S."/>
            <person name="Thiergart T."/>
            <person name="Pickel B."/>
            <person name="Atanasova L."/>
            <person name="Karlsson M."/>
            <person name="Huettel B."/>
            <person name="Barry K.W."/>
            <person name="Haridas S."/>
            <person name="Chen C."/>
            <person name="Bauer D."/>
            <person name="Andreopoulos W."/>
            <person name="Pangilinan J."/>
            <person name="LaButti K."/>
            <person name="Riley R."/>
            <person name="Lipzen A."/>
            <person name="Clum A."/>
            <person name="Drula E."/>
            <person name="Henrissat B."/>
            <person name="Kohler A."/>
            <person name="Grigoriev I.V."/>
            <person name="Martin F.M."/>
            <person name="Hacquard S."/>
        </authorList>
    </citation>
    <scope>NUCLEOTIDE SEQUENCE</scope>
    <source>
        <strain evidence="15">MPI-CAGE-AT-0021</strain>
    </source>
</reference>
<comment type="caution">
    <text evidence="15">The sequence shown here is derived from an EMBL/GenBank/DDBJ whole genome shotgun (WGS) entry which is preliminary data.</text>
</comment>
<dbReference type="Pfam" id="PF02128">
    <property type="entry name" value="Peptidase_M36"/>
    <property type="match status" value="2"/>
</dbReference>
<dbReference type="InterPro" id="IPR001842">
    <property type="entry name" value="Peptidase_M36"/>
</dbReference>
<dbReference type="Gene3D" id="3.10.170.10">
    <property type="match status" value="1"/>
</dbReference>
<keyword evidence="8 11" id="KW-0862">Zinc</keyword>
<keyword evidence="4 12" id="KW-0645">Protease</keyword>
<evidence type="ECO:0000256" key="11">
    <source>
        <dbReference type="PIRSR" id="PIRSR601842-2"/>
    </source>
</evidence>
<evidence type="ECO:0000256" key="4">
    <source>
        <dbReference type="ARBA" id="ARBA00022670"/>
    </source>
</evidence>